<dbReference type="Proteomes" id="UP000541154">
    <property type="component" value="Unassembled WGS sequence"/>
</dbReference>
<evidence type="ECO:0000256" key="1">
    <source>
        <dbReference type="SAM" id="MobiDB-lite"/>
    </source>
</evidence>
<feature type="chain" id="PRO_5034914259" evidence="3">
    <location>
        <begin position="23"/>
        <end position="453"/>
    </location>
</feature>
<name>A0A8H6A5W9_PETAA</name>
<keyword evidence="2" id="KW-0472">Membrane</keyword>
<feature type="region of interest" description="Disordered" evidence="1">
    <location>
        <begin position="155"/>
        <end position="185"/>
    </location>
</feature>
<feature type="transmembrane region" description="Helical" evidence="2">
    <location>
        <begin position="300"/>
        <end position="321"/>
    </location>
</feature>
<keyword evidence="3" id="KW-0732">Signal</keyword>
<protein>
    <submittedName>
        <fullName evidence="4">Uncharacterized protein</fullName>
    </submittedName>
</protein>
<keyword evidence="2" id="KW-1133">Transmembrane helix</keyword>
<evidence type="ECO:0000256" key="3">
    <source>
        <dbReference type="SAM" id="SignalP"/>
    </source>
</evidence>
<keyword evidence="2" id="KW-0812">Transmembrane</keyword>
<feature type="signal peptide" evidence="3">
    <location>
        <begin position="1"/>
        <end position="22"/>
    </location>
</feature>
<feature type="compositionally biased region" description="Basic and acidic residues" evidence="1">
    <location>
        <begin position="156"/>
        <end position="169"/>
    </location>
</feature>
<dbReference type="AlphaFoldDB" id="A0A8H6A5W9"/>
<evidence type="ECO:0000256" key="2">
    <source>
        <dbReference type="SAM" id="Phobius"/>
    </source>
</evidence>
<evidence type="ECO:0000313" key="5">
    <source>
        <dbReference type="Proteomes" id="UP000541154"/>
    </source>
</evidence>
<comment type="caution">
    <text evidence="4">The sequence shown here is derived from an EMBL/GenBank/DDBJ whole genome shotgun (WGS) entry which is preliminary data.</text>
</comment>
<organism evidence="4 5">
    <name type="scientific">Petromyces alliaceus</name>
    <name type="common">Aspergillus alliaceus</name>
    <dbReference type="NCBI Taxonomy" id="209559"/>
    <lineage>
        <taxon>Eukaryota</taxon>
        <taxon>Fungi</taxon>
        <taxon>Dikarya</taxon>
        <taxon>Ascomycota</taxon>
        <taxon>Pezizomycotina</taxon>
        <taxon>Eurotiomycetes</taxon>
        <taxon>Eurotiomycetidae</taxon>
        <taxon>Eurotiales</taxon>
        <taxon>Aspergillaceae</taxon>
        <taxon>Aspergillus</taxon>
        <taxon>Aspergillus subgen. Circumdati</taxon>
    </lineage>
</organism>
<sequence length="453" mass="50845">MRRQQRLFAVLYALLGVTTVKPKNSQPSRFIDANDREDIPYSIKCLPDNFRHITVSDGHQLDGLSCGIALNCTLASISAPVLLVDLDGTANVLFAMLKVNSPRNLALIPLDHQAMSSISQSYESSLGILVSTKLESPFYSPIQQRHIDSLSSTLAKNDDEHKAKSRQSDIHQGYESPAEVGEPYSAAMPDSPIQAYLEGFETLLTTTRDKIMQLSSINKGTSDHHSKRDTQPKLIRRIFHSWRMSCNDMFCEGFDLKKIRTSNSMSAAEKQDCAACYPRPNLRLIRDRCKARNAEALQDIYWACGLLGAFAGVAVLIYRVCSCRHQHRSQTPRTPTAQSFFSSTLSIATTASPYSSLDWRKGHEPSMDNTEGSEENLFMTEQRLNRLGLFTREPRKRIRDVFDLESYGSTQEAGGISKERVPVLPRAPNASLRRHLVTRSMEQGPRFRNENIG</sequence>
<proteinExistence type="predicted"/>
<dbReference type="EMBL" id="SPNV01000129">
    <property type="protein sequence ID" value="KAF5860465.1"/>
    <property type="molecule type" value="Genomic_DNA"/>
</dbReference>
<reference evidence="4 5" key="1">
    <citation type="submission" date="2019-04" db="EMBL/GenBank/DDBJ databases">
        <title>Aspergillus burnettii sp. nov., novel species from soil in southeast Queensland.</title>
        <authorList>
            <person name="Gilchrist C.L.M."/>
            <person name="Pitt J.I."/>
            <person name="Lange L."/>
            <person name="Lacey H.J."/>
            <person name="Vuong D."/>
            <person name="Midgley D.J."/>
            <person name="Greenfield P."/>
            <person name="Bradbury M."/>
            <person name="Lacey E."/>
            <person name="Busk P.K."/>
            <person name="Pilgaard B."/>
            <person name="Chooi Y.H."/>
            <person name="Piggott A.M."/>
        </authorList>
    </citation>
    <scope>NUCLEOTIDE SEQUENCE [LARGE SCALE GENOMIC DNA]</scope>
    <source>
        <strain evidence="4 5">FRR 5400</strain>
    </source>
</reference>
<gene>
    <name evidence="4" type="ORF">ETB97_001475</name>
</gene>
<keyword evidence="5" id="KW-1185">Reference proteome</keyword>
<evidence type="ECO:0000313" key="4">
    <source>
        <dbReference type="EMBL" id="KAF5860465.1"/>
    </source>
</evidence>
<accession>A0A8H6A5W9</accession>